<dbReference type="AlphaFoldDB" id="A0AAV0PXR5"/>
<sequence length="61" mass="6787">MITTPTSFFPYKLFSFVLFKNELHGGCHGEVDVAASAVICLGCPLQLYQCHYMMLDGEVRG</sequence>
<gene>
    <name evidence="1" type="ORF">LITE_LOCUS40455</name>
</gene>
<name>A0AAV0PXR5_9ROSI</name>
<comment type="caution">
    <text evidence="1">The sequence shown here is derived from an EMBL/GenBank/DDBJ whole genome shotgun (WGS) entry which is preliminary data.</text>
</comment>
<evidence type="ECO:0000313" key="1">
    <source>
        <dbReference type="EMBL" id="CAI0475580.1"/>
    </source>
</evidence>
<accession>A0AAV0PXR5</accession>
<dbReference type="Proteomes" id="UP001154282">
    <property type="component" value="Unassembled WGS sequence"/>
</dbReference>
<reference evidence="1" key="1">
    <citation type="submission" date="2022-08" db="EMBL/GenBank/DDBJ databases">
        <authorList>
            <person name="Gutierrez-Valencia J."/>
        </authorList>
    </citation>
    <scope>NUCLEOTIDE SEQUENCE</scope>
</reference>
<dbReference type="EMBL" id="CAMGYJ010000009">
    <property type="protein sequence ID" value="CAI0475580.1"/>
    <property type="molecule type" value="Genomic_DNA"/>
</dbReference>
<evidence type="ECO:0000313" key="2">
    <source>
        <dbReference type="Proteomes" id="UP001154282"/>
    </source>
</evidence>
<protein>
    <submittedName>
        <fullName evidence="1">Uncharacterized protein</fullName>
    </submittedName>
</protein>
<keyword evidence="2" id="KW-1185">Reference proteome</keyword>
<organism evidence="1 2">
    <name type="scientific">Linum tenue</name>
    <dbReference type="NCBI Taxonomy" id="586396"/>
    <lineage>
        <taxon>Eukaryota</taxon>
        <taxon>Viridiplantae</taxon>
        <taxon>Streptophyta</taxon>
        <taxon>Embryophyta</taxon>
        <taxon>Tracheophyta</taxon>
        <taxon>Spermatophyta</taxon>
        <taxon>Magnoliopsida</taxon>
        <taxon>eudicotyledons</taxon>
        <taxon>Gunneridae</taxon>
        <taxon>Pentapetalae</taxon>
        <taxon>rosids</taxon>
        <taxon>fabids</taxon>
        <taxon>Malpighiales</taxon>
        <taxon>Linaceae</taxon>
        <taxon>Linum</taxon>
    </lineage>
</organism>
<proteinExistence type="predicted"/>